<name>A0A2K3KL36_TRIPR</name>
<organism evidence="1 2">
    <name type="scientific">Trifolium pratense</name>
    <name type="common">Red clover</name>
    <dbReference type="NCBI Taxonomy" id="57577"/>
    <lineage>
        <taxon>Eukaryota</taxon>
        <taxon>Viridiplantae</taxon>
        <taxon>Streptophyta</taxon>
        <taxon>Embryophyta</taxon>
        <taxon>Tracheophyta</taxon>
        <taxon>Spermatophyta</taxon>
        <taxon>Magnoliopsida</taxon>
        <taxon>eudicotyledons</taxon>
        <taxon>Gunneridae</taxon>
        <taxon>Pentapetalae</taxon>
        <taxon>rosids</taxon>
        <taxon>fabids</taxon>
        <taxon>Fabales</taxon>
        <taxon>Fabaceae</taxon>
        <taxon>Papilionoideae</taxon>
        <taxon>50 kb inversion clade</taxon>
        <taxon>NPAAA clade</taxon>
        <taxon>Hologalegina</taxon>
        <taxon>IRL clade</taxon>
        <taxon>Trifolieae</taxon>
        <taxon>Trifolium</taxon>
    </lineage>
</organism>
<dbReference type="EMBL" id="ASHM01100709">
    <property type="protein sequence ID" value="PNX66986.1"/>
    <property type="molecule type" value="Genomic_DNA"/>
</dbReference>
<reference evidence="1 2" key="2">
    <citation type="journal article" date="2017" name="Front. Plant Sci.">
        <title>Gene Classification and Mining of Molecular Markers Useful in Red Clover (Trifolium pratense) Breeding.</title>
        <authorList>
            <person name="Istvanek J."/>
            <person name="Dluhosova J."/>
            <person name="Dluhos P."/>
            <person name="Patkova L."/>
            <person name="Nedelnik J."/>
            <person name="Repkova J."/>
        </authorList>
    </citation>
    <scope>NUCLEOTIDE SEQUENCE [LARGE SCALE GENOMIC DNA]</scope>
    <source>
        <strain evidence="2">cv. Tatra</strain>
        <tissue evidence="1">Young leaves</tissue>
    </source>
</reference>
<gene>
    <name evidence="1" type="ORF">L195_g055383</name>
</gene>
<feature type="non-terminal residue" evidence="1">
    <location>
        <position position="1"/>
    </location>
</feature>
<evidence type="ECO:0000313" key="2">
    <source>
        <dbReference type="Proteomes" id="UP000236291"/>
    </source>
</evidence>
<dbReference type="STRING" id="57577.A0A2K3KL36"/>
<dbReference type="AlphaFoldDB" id="A0A2K3KL36"/>
<accession>A0A2K3KL36</accession>
<evidence type="ECO:0000313" key="1">
    <source>
        <dbReference type="EMBL" id="PNX66986.1"/>
    </source>
</evidence>
<sequence>IGVVIEDKEYVESLMNGKPWKAGKFSHSLRCSLWSEHLGLHTGEINKITDPVADSTYKDLWKILESTMKSLLAFPMIKYTQGAHLSQFSSV</sequence>
<comment type="caution">
    <text evidence="1">The sequence shown here is derived from an EMBL/GenBank/DDBJ whole genome shotgun (WGS) entry which is preliminary data.</text>
</comment>
<reference evidence="1 2" key="1">
    <citation type="journal article" date="2014" name="Am. J. Bot.">
        <title>Genome assembly and annotation for red clover (Trifolium pratense; Fabaceae).</title>
        <authorList>
            <person name="Istvanek J."/>
            <person name="Jaros M."/>
            <person name="Krenek A."/>
            <person name="Repkova J."/>
        </authorList>
    </citation>
    <scope>NUCLEOTIDE SEQUENCE [LARGE SCALE GENOMIC DNA]</scope>
    <source>
        <strain evidence="2">cv. Tatra</strain>
        <tissue evidence="1">Young leaves</tissue>
    </source>
</reference>
<protein>
    <submittedName>
        <fullName evidence="1">Phospholipase D p1-like protein</fullName>
    </submittedName>
</protein>
<dbReference type="Proteomes" id="UP000236291">
    <property type="component" value="Unassembled WGS sequence"/>
</dbReference>
<proteinExistence type="predicted"/>